<accession>A0A3M0L839</accession>
<dbReference type="InterPro" id="IPR008919">
    <property type="entry name" value="Retrov_capsid_N"/>
</dbReference>
<evidence type="ECO:0000313" key="2">
    <source>
        <dbReference type="Proteomes" id="UP000269221"/>
    </source>
</evidence>
<proteinExistence type="predicted"/>
<dbReference type="SUPFAM" id="SSF47943">
    <property type="entry name" value="Retrovirus capsid protein, N-terminal core domain"/>
    <property type="match status" value="1"/>
</dbReference>
<organism evidence="1 2">
    <name type="scientific">Hirundo rustica rustica</name>
    <dbReference type="NCBI Taxonomy" id="333673"/>
    <lineage>
        <taxon>Eukaryota</taxon>
        <taxon>Metazoa</taxon>
        <taxon>Chordata</taxon>
        <taxon>Craniata</taxon>
        <taxon>Vertebrata</taxon>
        <taxon>Euteleostomi</taxon>
        <taxon>Archelosauria</taxon>
        <taxon>Archosauria</taxon>
        <taxon>Dinosauria</taxon>
        <taxon>Saurischia</taxon>
        <taxon>Theropoda</taxon>
        <taxon>Coelurosauria</taxon>
        <taxon>Aves</taxon>
        <taxon>Neognathae</taxon>
        <taxon>Neoaves</taxon>
        <taxon>Telluraves</taxon>
        <taxon>Australaves</taxon>
        <taxon>Passeriformes</taxon>
        <taxon>Sylvioidea</taxon>
        <taxon>Hirundinidae</taxon>
        <taxon>Hirundo</taxon>
    </lineage>
</organism>
<dbReference type="STRING" id="333673.A0A3M0L839"/>
<dbReference type="Proteomes" id="UP000269221">
    <property type="component" value="Unassembled WGS sequence"/>
</dbReference>
<evidence type="ECO:0000313" key="1">
    <source>
        <dbReference type="EMBL" id="RMC21515.1"/>
    </source>
</evidence>
<dbReference type="GO" id="GO:0016032">
    <property type="term" value="P:viral process"/>
    <property type="evidence" value="ECO:0007669"/>
    <property type="project" value="InterPro"/>
</dbReference>
<reference evidence="1 2" key="1">
    <citation type="submission" date="2018-07" db="EMBL/GenBank/DDBJ databases">
        <title>A high quality draft genome assembly of the barn swallow (H. rustica rustica).</title>
        <authorList>
            <person name="Formenti G."/>
            <person name="Chiara M."/>
            <person name="Poveda L."/>
            <person name="Francoijs K.-J."/>
            <person name="Bonisoli-Alquati A."/>
            <person name="Canova L."/>
            <person name="Gianfranceschi L."/>
            <person name="Horner D.S."/>
            <person name="Saino N."/>
        </authorList>
    </citation>
    <scope>NUCLEOTIDE SEQUENCE [LARGE SCALE GENOMIC DNA]</scope>
    <source>
        <strain evidence="1">Chelidonia</strain>
        <tissue evidence="1">Blood</tissue>
    </source>
</reference>
<gene>
    <name evidence="1" type="ORF">DUI87_02381</name>
</gene>
<name>A0A3M0L839_HIRRU</name>
<keyword evidence="2" id="KW-1185">Reference proteome</keyword>
<protein>
    <recommendedName>
        <fullName evidence="3">Core shell protein Gag P30 domain-containing protein</fullName>
    </recommendedName>
</protein>
<comment type="caution">
    <text evidence="1">The sequence shown here is derived from an EMBL/GenBank/DDBJ whole genome shotgun (WGS) entry which is preliminary data.</text>
</comment>
<dbReference type="Gene3D" id="1.10.375.10">
    <property type="entry name" value="Human Immunodeficiency Virus Type 1 Capsid Protein"/>
    <property type="match status" value="1"/>
</dbReference>
<sequence length="95" mass="11144">MGRLVDEPLGVAERLDEFLGNSIYSYDDICAILRLLFNAEEWDVIRQAAIKDWEHRNPQVGSGAERWPEQRPSWNAQAEEDWRKMIELRNMGIQV</sequence>
<dbReference type="EMBL" id="QRBI01000093">
    <property type="protein sequence ID" value="RMC21515.1"/>
    <property type="molecule type" value="Genomic_DNA"/>
</dbReference>
<dbReference type="AlphaFoldDB" id="A0A3M0L839"/>
<evidence type="ECO:0008006" key="3">
    <source>
        <dbReference type="Google" id="ProtNLM"/>
    </source>
</evidence>